<evidence type="ECO:0000256" key="4">
    <source>
        <dbReference type="ARBA" id="ARBA00022527"/>
    </source>
</evidence>
<feature type="region of interest" description="Disordered" evidence="13">
    <location>
        <begin position="289"/>
        <end position="352"/>
    </location>
</feature>
<dbReference type="PANTHER" id="PTHR43289:SF6">
    <property type="entry name" value="SERINE_THREONINE-PROTEIN KINASE NEKL-3"/>
    <property type="match status" value="1"/>
</dbReference>
<dbReference type="SUPFAM" id="SSF56112">
    <property type="entry name" value="Protein kinase-like (PK-like)"/>
    <property type="match status" value="1"/>
</dbReference>
<dbReference type="PROSITE" id="PS00108">
    <property type="entry name" value="PROTEIN_KINASE_ST"/>
    <property type="match status" value="1"/>
</dbReference>
<evidence type="ECO:0000256" key="9">
    <source>
        <dbReference type="ARBA" id="ARBA00022840"/>
    </source>
</evidence>
<feature type="region of interest" description="Disordered" evidence="13">
    <location>
        <begin position="391"/>
        <end position="417"/>
    </location>
</feature>
<evidence type="ECO:0000256" key="6">
    <source>
        <dbReference type="ARBA" id="ARBA00022692"/>
    </source>
</evidence>
<feature type="compositionally biased region" description="Low complexity" evidence="13">
    <location>
        <begin position="394"/>
        <end position="417"/>
    </location>
</feature>
<keyword evidence="10 14" id="KW-1133">Transmembrane helix</keyword>
<evidence type="ECO:0000256" key="3">
    <source>
        <dbReference type="ARBA" id="ARBA00022475"/>
    </source>
</evidence>
<keyword evidence="9 12" id="KW-0067">ATP-binding</keyword>
<evidence type="ECO:0000256" key="2">
    <source>
        <dbReference type="ARBA" id="ARBA00012513"/>
    </source>
</evidence>
<dbReference type="GO" id="GO:0080090">
    <property type="term" value="P:regulation of primary metabolic process"/>
    <property type="evidence" value="ECO:0007669"/>
    <property type="project" value="UniProtKB-ARBA"/>
</dbReference>
<evidence type="ECO:0000256" key="11">
    <source>
        <dbReference type="ARBA" id="ARBA00023136"/>
    </source>
</evidence>
<dbReference type="PROSITE" id="PS50011">
    <property type="entry name" value="PROTEIN_KINASE_DOM"/>
    <property type="match status" value="1"/>
</dbReference>
<dbReference type="GeneID" id="93496144"/>
<evidence type="ECO:0000256" key="7">
    <source>
        <dbReference type="ARBA" id="ARBA00022741"/>
    </source>
</evidence>
<sequence>MSEAPGSRAGSMFGPYLLKRPLGRGGMGEVYEAEHTVKGWTVALKLMSEAVSNDPVFRERMKREARITGRLQDPHVVPIHDYGEVDGQMFLEMRLIEGTDLDTMLKRFGPLSPPRAVAIHSQIASALDAAHAAGVMHRDVKPPNILITGNDFAYLVDFGIASAATDEKLTQLGAAVGTWKYMAPERFTNDKVTFRADIYSLACVLYECLTGAAPYSSASAGTLVSAHMMDPIPRPSAANAGIPRAFDDVIARGMAKSAQERYASAGDLARAAHEALSTPDQDRAATILRRSRESTLPTEVSEPRTVQHPRPAGPVAPAGYPRWGPGNRPLPPPPAPAPPQHFAGTPGWHHGPPTPRRRNPWAIVTGVAALFLVLILGAIGIWAATKNDSRLDAPKTTTFTTTTTAPATTTTSPPSTPLTSAAQARLMSLLPSGYAPGTCTPDSQPMPGAVVSVKCGQNTDPNGPRSAAFGLYPDLAALQKAFTGFIGTFTIVSCPGGKASPGTWWHTQDPSTILGQLACGNYKDNEPQLMWSNEQTLVFGLVAGKPQTLDQLYKWWASHS</sequence>
<comment type="subcellular location">
    <subcellularLocation>
        <location evidence="1">Cell membrane</location>
        <topology evidence="1">Single-pass membrane protein</topology>
    </subcellularLocation>
</comment>
<feature type="compositionally biased region" description="Pro residues" evidence="13">
    <location>
        <begin position="328"/>
        <end position="339"/>
    </location>
</feature>
<keyword evidence="5" id="KW-0808">Transferase</keyword>
<feature type="domain" description="Protein kinase" evidence="15">
    <location>
        <begin position="16"/>
        <end position="276"/>
    </location>
</feature>
<dbReference type="InterPro" id="IPR008271">
    <property type="entry name" value="Ser/Thr_kinase_AS"/>
</dbReference>
<evidence type="ECO:0000313" key="17">
    <source>
        <dbReference type="Proteomes" id="UP000193087"/>
    </source>
</evidence>
<evidence type="ECO:0000259" key="15">
    <source>
        <dbReference type="PROSITE" id="PS50011"/>
    </source>
</evidence>
<dbReference type="STRING" id="486698.AWC22_22765"/>
<keyword evidence="11 14" id="KW-0472">Membrane</keyword>
<dbReference type="RefSeq" id="WP_085251263.1">
    <property type="nucleotide sequence ID" value="NZ_CAJMWJ010000001.1"/>
</dbReference>
<proteinExistence type="predicted"/>
<keyword evidence="8 16" id="KW-0418">Kinase</keyword>
<keyword evidence="7 12" id="KW-0547">Nucleotide-binding</keyword>
<feature type="binding site" evidence="12">
    <location>
        <position position="45"/>
    </location>
    <ligand>
        <name>ATP</name>
        <dbReference type="ChEBI" id="CHEBI:30616"/>
    </ligand>
</feature>
<keyword evidence="4" id="KW-0723">Serine/threonine-protein kinase</keyword>
<dbReference type="EMBL" id="LQPQ01000110">
    <property type="protein sequence ID" value="ORW75583.1"/>
    <property type="molecule type" value="Genomic_DNA"/>
</dbReference>
<evidence type="ECO:0000256" key="5">
    <source>
        <dbReference type="ARBA" id="ARBA00022679"/>
    </source>
</evidence>
<dbReference type="InterPro" id="IPR017441">
    <property type="entry name" value="Protein_kinase_ATP_BS"/>
</dbReference>
<evidence type="ECO:0000256" key="14">
    <source>
        <dbReference type="SAM" id="Phobius"/>
    </source>
</evidence>
<dbReference type="PANTHER" id="PTHR43289">
    <property type="entry name" value="MITOGEN-ACTIVATED PROTEIN KINASE KINASE KINASE 20-RELATED"/>
    <property type="match status" value="1"/>
</dbReference>
<name>A0A1X2CIF6_9MYCO</name>
<dbReference type="GO" id="GO:0004674">
    <property type="term" value="F:protein serine/threonine kinase activity"/>
    <property type="evidence" value="ECO:0007669"/>
    <property type="project" value="UniProtKB-KW"/>
</dbReference>
<dbReference type="GO" id="GO:0005524">
    <property type="term" value="F:ATP binding"/>
    <property type="evidence" value="ECO:0007669"/>
    <property type="project" value="UniProtKB-UniRule"/>
</dbReference>
<dbReference type="CDD" id="cd14014">
    <property type="entry name" value="STKc_PknB_like"/>
    <property type="match status" value="1"/>
</dbReference>
<dbReference type="GO" id="GO:0005886">
    <property type="term" value="C:plasma membrane"/>
    <property type="evidence" value="ECO:0007669"/>
    <property type="project" value="UniProtKB-SubCell"/>
</dbReference>
<evidence type="ECO:0000256" key="12">
    <source>
        <dbReference type="PROSITE-ProRule" id="PRU10141"/>
    </source>
</evidence>
<dbReference type="AlphaFoldDB" id="A0A1X2CIF6"/>
<evidence type="ECO:0000256" key="1">
    <source>
        <dbReference type="ARBA" id="ARBA00004162"/>
    </source>
</evidence>
<dbReference type="Gene3D" id="1.10.510.10">
    <property type="entry name" value="Transferase(Phosphotransferase) domain 1"/>
    <property type="match status" value="1"/>
</dbReference>
<protein>
    <recommendedName>
        <fullName evidence="2">non-specific serine/threonine protein kinase</fullName>
        <ecNumber evidence="2">2.7.11.1</ecNumber>
    </recommendedName>
</protein>
<keyword evidence="3" id="KW-1003">Cell membrane</keyword>
<dbReference type="Proteomes" id="UP000193087">
    <property type="component" value="Unassembled WGS sequence"/>
</dbReference>
<dbReference type="FunFam" id="3.30.200.20:FF:000348">
    <property type="entry name" value="Serine/threonine protein kinase"/>
    <property type="match status" value="1"/>
</dbReference>
<evidence type="ECO:0000313" key="16">
    <source>
        <dbReference type="EMBL" id="ORW75583.1"/>
    </source>
</evidence>
<comment type="caution">
    <text evidence="16">The sequence shown here is derived from an EMBL/GenBank/DDBJ whole genome shotgun (WGS) entry which is preliminary data.</text>
</comment>
<dbReference type="SMART" id="SM00220">
    <property type="entry name" value="S_TKc"/>
    <property type="match status" value="1"/>
</dbReference>
<keyword evidence="17" id="KW-1185">Reference proteome</keyword>
<dbReference type="InterPro" id="IPR011009">
    <property type="entry name" value="Kinase-like_dom_sf"/>
</dbReference>
<dbReference type="Pfam" id="PF00069">
    <property type="entry name" value="Pkinase"/>
    <property type="match status" value="1"/>
</dbReference>
<keyword evidence="6 14" id="KW-0812">Transmembrane</keyword>
<dbReference type="FunFam" id="1.10.510.10:FF:000021">
    <property type="entry name" value="Serine/threonine protein kinase"/>
    <property type="match status" value="1"/>
</dbReference>
<evidence type="ECO:0000256" key="13">
    <source>
        <dbReference type="SAM" id="MobiDB-lite"/>
    </source>
</evidence>
<gene>
    <name evidence="16" type="ORF">AWC22_22765</name>
</gene>
<dbReference type="PROSITE" id="PS00107">
    <property type="entry name" value="PROTEIN_KINASE_ATP"/>
    <property type="match status" value="1"/>
</dbReference>
<organism evidence="16 17">
    <name type="scientific">Mycobacterium riyadhense</name>
    <dbReference type="NCBI Taxonomy" id="486698"/>
    <lineage>
        <taxon>Bacteria</taxon>
        <taxon>Bacillati</taxon>
        <taxon>Actinomycetota</taxon>
        <taxon>Actinomycetes</taxon>
        <taxon>Mycobacteriales</taxon>
        <taxon>Mycobacteriaceae</taxon>
        <taxon>Mycobacterium</taxon>
    </lineage>
</organism>
<reference evidence="16 17" key="1">
    <citation type="submission" date="2016-01" db="EMBL/GenBank/DDBJ databases">
        <title>The new phylogeny of the genus Mycobacterium.</title>
        <authorList>
            <person name="Tarcisio F."/>
            <person name="Conor M."/>
            <person name="Antonella G."/>
            <person name="Elisabetta G."/>
            <person name="Giulia F.S."/>
            <person name="Sara T."/>
            <person name="Anna F."/>
            <person name="Clotilde B."/>
            <person name="Roberto B."/>
            <person name="Veronica D.S."/>
            <person name="Fabio R."/>
            <person name="Monica P."/>
            <person name="Olivier J."/>
            <person name="Enrico T."/>
            <person name="Nicola S."/>
        </authorList>
    </citation>
    <scope>NUCLEOTIDE SEQUENCE [LARGE SCALE GENOMIC DNA]</scope>
    <source>
        <strain evidence="16 17">DSM 45176</strain>
    </source>
</reference>
<evidence type="ECO:0000256" key="10">
    <source>
        <dbReference type="ARBA" id="ARBA00022989"/>
    </source>
</evidence>
<evidence type="ECO:0000256" key="8">
    <source>
        <dbReference type="ARBA" id="ARBA00022777"/>
    </source>
</evidence>
<dbReference type="Gene3D" id="3.30.200.20">
    <property type="entry name" value="Phosphorylase Kinase, domain 1"/>
    <property type="match status" value="1"/>
</dbReference>
<feature type="transmembrane region" description="Helical" evidence="14">
    <location>
        <begin position="361"/>
        <end position="385"/>
    </location>
</feature>
<accession>A0A1X2CIF6</accession>
<dbReference type="OrthoDB" id="9762169at2"/>
<dbReference type="InterPro" id="IPR000719">
    <property type="entry name" value="Prot_kinase_dom"/>
</dbReference>
<dbReference type="EC" id="2.7.11.1" evidence="2"/>